<feature type="compositionally biased region" description="Polar residues" evidence="1">
    <location>
        <begin position="241"/>
        <end position="256"/>
    </location>
</feature>
<dbReference type="Proteomes" id="UP000785679">
    <property type="component" value="Unassembled WGS sequence"/>
</dbReference>
<evidence type="ECO:0000256" key="1">
    <source>
        <dbReference type="SAM" id="MobiDB-lite"/>
    </source>
</evidence>
<name>A0A8J8NH59_HALGN</name>
<accession>A0A8J8NH59</accession>
<proteinExistence type="predicted"/>
<evidence type="ECO:0000313" key="2">
    <source>
        <dbReference type="EMBL" id="TNV74624.1"/>
    </source>
</evidence>
<feature type="region of interest" description="Disordered" evidence="1">
    <location>
        <begin position="848"/>
        <end position="906"/>
    </location>
</feature>
<feature type="compositionally biased region" description="Polar residues" evidence="1">
    <location>
        <begin position="883"/>
        <end position="906"/>
    </location>
</feature>
<comment type="caution">
    <text evidence="2">The sequence shown here is derived from an EMBL/GenBank/DDBJ whole genome shotgun (WGS) entry which is preliminary data.</text>
</comment>
<feature type="compositionally biased region" description="Basic and acidic residues" evidence="1">
    <location>
        <begin position="869"/>
        <end position="878"/>
    </location>
</feature>
<feature type="region of interest" description="Disordered" evidence="1">
    <location>
        <begin position="241"/>
        <end position="268"/>
    </location>
</feature>
<organism evidence="2 3">
    <name type="scientific">Halteria grandinella</name>
    <dbReference type="NCBI Taxonomy" id="5974"/>
    <lineage>
        <taxon>Eukaryota</taxon>
        <taxon>Sar</taxon>
        <taxon>Alveolata</taxon>
        <taxon>Ciliophora</taxon>
        <taxon>Intramacronucleata</taxon>
        <taxon>Spirotrichea</taxon>
        <taxon>Stichotrichia</taxon>
        <taxon>Sporadotrichida</taxon>
        <taxon>Halteriidae</taxon>
        <taxon>Halteria</taxon>
    </lineage>
</organism>
<dbReference type="AlphaFoldDB" id="A0A8J8NH59"/>
<keyword evidence="3" id="KW-1185">Reference proteome</keyword>
<dbReference type="EMBL" id="RRYP01016768">
    <property type="protein sequence ID" value="TNV74624.1"/>
    <property type="molecule type" value="Genomic_DNA"/>
</dbReference>
<protein>
    <submittedName>
        <fullName evidence="2">Uncharacterized protein</fullName>
    </submittedName>
</protein>
<gene>
    <name evidence="2" type="ORF">FGO68_gene997</name>
</gene>
<reference evidence="2" key="1">
    <citation type="submission" date="2019-06" db="EMBL/GenBank/DDBJ databases">
        <authorList>
            <person name="Zheng W."/>
        </authorList>
    </citation>
    <scope>NUCLEOTIDE SEQUENCE</scope>
    <source>
        <strain evidence="2">QDHG01</strain>
    </source>
</reference>
<evidence type="ECO:0000313" key="3">
    <source>
        <dbReference type="Proteomes" id="UP000785679"/>
    </source>
</evidence>
<sequence length="906" mass="102570">MNSLKLITLSSFVSNILNRFCAYNPSGRFTARQNSSQSITPSSLLALLSWLKQRQRSLISSPVKVETLLNSKSSFDLRHLILVFVTPIDIKLQVKIIRLYQMAFQGIKGNNLASITNSNGFNSVVRSEAKMLKAIRQAVLTNQLDEKKSVNLQNIDSQSNGQVHTQSLSNRANTANVFNGLYRGQRRLTDQFKNKSLEKLQALNSYADENPLTTYEGAGTQQSYVNLGETFIERQEATASSWNKQNGYSSQQSRKQVSFVETKPQEDHPLKRNLLGKLQTLKTRAIRIILSEQNDLDSENYMNASNGASTCVSDEELEELIKEIEEQTSFFLTHQQVVTGPASNYGSKLSEIYNSTGQQQPLSHFQPSPYSGGDSYRMNSFMIEQGQEQIKLLQSISNLQQFISHDIKDIKTLRMVLFKLKEDLMRKRKERRERLLRKQIEEPAMVVQPQAKTTMYKKSTEQQYLSEDLNFFVKRRVPQTSSQKHRTTRYDGGSQKRNVKIESRGMSLLKNAMVKQSREKNTLEDGESIELKEIPKVILMKTENQNTLNHSEYNSIAQRRVSDQQSSFRTHTAGYVQSYVQMPRMDNQKIEGALKSFWQKPSHKPQNSLHKSLDIQQPSYEQQIIHKTNSMVSPYVEQGSQERRPNMFQQNNQSQQMRQMPAQIVSQIAKSPNVDKYTANLTRDLRATLEFLHDKNLSATGTVATSPPVQLNQPSLDQFHYTGINFLMKPKKHLPIQPLPHSSKPQATGLSAMILSNANLKALGNAPKSTYNPNSVANLYSQVNFKKQPTSSTSTLLATEHNLRDQLRKANENNRDTSSPFVESHALKPVNLICPQVRFQKNQSNLSQSIGLRREGSTSSINGSTGGEDLQHILDDKGKRRGSNSGPSNATSSGRQQRQSIGIKQK</sequence>